<dbReference type="RefSeq" id="XP_040596999.1">
    <property type="nucleotide sequence ID" value="XM_040741065.1"/>
</dbReference>
<feature type="coiled-coil region" evidence="1">
    <location>
        <begin position="80"/>
        <end position="107"/>
    </location>
</feature>
<dbReference type="Proteomes" id="UP000886700">
    <property type="component" value="Unplaced"/>
</dbReference>
<evidence type="ECO:0000313" key="3">
    <source>
        <dbReference type="RefSeq" id="XP_040596999.1"/>
    </source>
</evidence>
<dbReference type="GeneID" id="121138345"/>
<evidence type="ECO:0000256" key="1">
    <source>
        <dbReference type="SAM" id="Coils"/>
    </source>
</evidence>
<reference evidence="3" key="1">
    <citation type="submission" date="2025-08" db="UniProtKB">
        <authorList>
            <consortium name="RefSeq"/>
        </authorList>
    </citation>
    <scope>IDENTIFICATION</scope>
    <source>
        <tissue evidence="3">Liver</tissue>
    </source>
</reference>
<feature type="non-terminal residue" evidence="3">
    <location>
        <position position="125"/>
    </location>
</feature>
<keyword evidence="1" id="KW-0175">Coiled coil</keyword>
<proteinExistence type="predicted"/>
<name>A0ABM2X2C1_MESAU</name>
<protein>
    <submittedName>
        <fullName evidence="3">Ankyrin repeat domain-containing protein 26-like</fullName>
    </submittedName>
</protein>
<accession>A0ABM2X2C1</accession>
<sequence length="125" mass="14697">SVMKTSKAKTKVKKVSNKFDPNKFVPHERNSEDCEIFSFDKILSLIEDVMRQSKDSSSLMRIWNAVHSYQKSLEHKTHAFDKLHEKYEDLKINLRDTQKTASETVKEKLKVDTENTILKEEMHNL</sequence>
<keyword evidence="2" id="KW-1185">Reference proteome</keyword>
<gene>
    <name evidence="3" type="primary">LOC121138345</name>
</gene>
<evidence type="ECO:0000313" key="2">
    <source>
        <dbReference type="Proteomes" id="UP000886700"/>
    </source>
</evidence>
<organism evidence="2 3">
    <name type="scientific">Mesocricetus auratus</name>
    <name type="common">Golden hamster</name>
    <dbReference type="NCBI Taxonomy" id="10036"/>
    <lineage>
        <taxon>Eukaryota</taxon>
        <taxon>Metazoa</taxon>
        <taxon>Chordata</taxon>
        <taxon>Craniata</taxon>
        <taxon>Vertebrata</taxon>
        <taxon>Euteleostomi</taxon>
        <taxon>Mammalia</taxon>
        <taxon>Eutheria</taxon>
        <taxon>Euarchontoglires</taxon>
        <taxon>Glires</taxon>
        <taxon>Rodentia</taxon>
        <taxon>Myomorpha</taxon>
        <taxon>Muroidea</taxon>
        <taxon>Cricetidae</taxon>
        <taxon>Cricetinae</taxon>
        <taxon>Mesocricetus</taxon>
    </lineage>
</organism>
<feature type="non-terminal residue" evidence="3">
    <location>
        <position position="1"/>
    </location>
</feature>